<sequence length="234" mass="26567">MTSNCAKWHSQPLVNPVTNRKIKVGGPKYKELERECGPPPSRRSPSPSRRSRRSPSPSRRSRRSPSPSRRSRRSPSPSRRSRRSPSPSRRSRRSPSPSRRSRRSPSPSRRPTEIYCGNNARDEGLINGSKILGTRYQCLKKGIGRGLHEPILSYTNDYSPIEEVKIFCGNGNVLPQNKDRFGTRDECLRKGFAVGQNQKYTRDGDIQRTPVVSEDKGWYKVYLPSALGAPILRR</sequence>
<feature type="region of interest" description="Disordered" evidence="1">
    <location>
        <begin position="1"/>
        <end position="116"/>
    </location>
</feature>
<keyword evidence="4" id="KW-1185">Reference proteome</keyword>
<dbReference type="InterPro" id="IPR014901">
    <property type="entry name" value="2-cysteine_adaptor"/>
</dbReference>
<dbReference type="Pfam" id="PF08793">
    <property type="entry name" value="2C_adapt"/>
    <property type="match status" value="1"/>
</dbReference>
<evidence type="ECO:0000256" key="1">
    <source>
        <dbReference type="SAM" id="MobiDB-lite"/>
    </source>
</evidence>
<feature type="domain" description="2-cysteine adaptor" evidence="2">
    <location>
        <begin position="5"/>
        <end position="37"/>
    </location>
</feature>
<dbReference type="Proteomes" id="UP000154968">
    <property type="component" value="Segment"/>
</dbReference>
<evidence type="ECO:0000259" key="2">
    <source>
        <dbReference type="Pfam" id="PF08793"/>
    </source>
</evidence>
<dbReference type="KEGG" id="vg:16414477"/>
<proteinExistence type="predicted"/>
<accession>S6DF84</accession>
<feature type="compositionally biased region" description="Basic residues" evidence="1">
    <location>
        <begin position="49"/>
        <end position="103"/>
    </location>
</feature>
<protein>
    <recommendedName>
        <fullName evidence="2">2-cysteine adaptor domain-containing protein</fullName>
    </recommendedName>
</protein>
<gene>
    <name evidence="3" type="primary">138R</name>
    <name evidence="3" type="ORF">IIV22_138R</name>
</gene>
<dbReference type="EMBL" id="HF920633">
    <property type="protein sequence ID" value="CCV01815.1"/>
    <property type="molecule type" value="Genomic_DNA"/>
</dbReference>
<name>S6DF84_9VIRU</name>
<dbReference type="PANTHER" id="PTHR23148">
    <property type="entry name" value="SERINE/ARGININE REGULATED NUCLEAR MATRIX PROTEIN"/>
    <property type="match status" value="1"/>
</dbReference>
<dbReference type="PANTHER" id="PTHR23148:SF0">
    <property type="entry name" value="SERINE_ARGININE REPETITIVE MATRIX PROTEIN 1"/>
    <property type="match status" value="1"/>
</dbReference>
<evidence type="ECO:0000313" key="4">
    <source>
        <dbReference type="Proteomes" id="UP000154968"/>
    </source>
</evidence>
<reference evidence="3 4" key="1">
    <citation type="journal article" date="2013" name="J. Gen. Virol.">
        <title>Complete genome sequence of invertebrate iridescent virus 22 isolated from a blackfly larva.</title>
        <authorList>
            <person name="Piegu B."/>
            <person name="Guizard S."/>
            <person name="Spears T."/>
            <person name="Cruaud C."/>
            <person name="Couloux A."/>
            <person name="Bideshi D.K."/>
            <person name="Federici B.A."/>
            <person name="Bigot Y."/>
        </authorList>
    </citation>
    <scope>NUCLEOTIDE SEQUENCE [LARGE SCALE GENOMIC DNA]</scope>
</reference>
<dbReference type="InterPro" id="IPR052225">
    <property type="entry name" value="Ser/Arg_repetitive_matrix"/>
</dbReference>
<evidence type="ECO:0000313" key="3">
    <source>
        <dbReference type="EMBL" id="CCV01815.1"/>
    </source>
</evidence>
<dbReference type="GO" id="GO:0048024">
    <property type="term" value="P:regulation of mRNA splicing, via spliceosome"/>
    <property type="evidence" value="ECO:0007669"/>
    <property type="project" value="TreeGrafter"/>
</dbReference>
<dbReference type="GeneID" id="16414477"/>
<dbReference type="RefSeq" id="YP_008357436.1">
    <property type="nucleotide sequence ID" value="NC_021901.1"/>
</dbReference>
<organism evidence="3 4">
    <name type="scientific">Invertebrate iridescent virus 22</name>
    <dbReference type="NCBI Taxonomy" id="345198"/>
    <lineage>
        <taxon>Viruses</taxon>
        <taxon>Varidnaviria</taxon>
        <taxon>Bamfordvirae</taxon>
        <taxon>Nucleocytoviricota</taxon>
        <taxon>Megaviricetes</taxon>
        <taxon>Pimascovirales</taxon>
        <taxon>Pimascovirales incertae sedis</taxon>
        <taxon>Iridoviridae</taxon>
        <taxon>Betairidovirinae</taxon>
        <taxon>Chloriridovirus</taxon>
        <taxon>Chloriridovirus simulium1</taxon>
    </lineage>
</organism>
<dbReference type="GO" id="GO:0003723">
    <property type="term" value="F:RNA binding"/>
    <property type="evidence" value="ECO:0007669"/>
    <property type="project" value="TreeGrafter"/>
</dbReference>